<dbReference type="SUPFAM" id="SSF48613">
    <property type="entry name" value="Heme oxygenase-like"/>
    <property type="match status" value="1"/>
</dbReference>
<protein>
    <recommendedName>
        <fullName evidence="4">Heme oxygenase</fullName>
    </recommendedName>
</protein>
<name>A0ABU2C095_9ACTN</name>
<dbReference type="Gene3D" id="1.20.910.10">
    <property type="entry name" value="Heme oxygenase-like"/>
    <property type="match status" value="1"/>
</dbReference>
<accession>A0ABU2C095</accession>
<evidence type="ECO:0008006" key="4">
    <source>
        <dbReference type="Google" id="ProtNLM"/>
    </source>
</evidence>
<gene>
    <name evidence="2" type="ORF">J2S63_003632</name>
</gene>
<evidence type="ECO:0000313" key="2">
    <source>
        <dbReference type="EMBL" id="MDR7364079.1"/>
    </source>
</evidence>
<dbReference type="InterPro" id="IPR016084">
    <property type="entry name" value="Haem_Oase-like_multi-hlx"/>
</dbReference>
<evidence type="ECO:0000313" key="3">
    <source>
        <dbReference type="Proteomes" id="UP001183648"/>
    </source>
</evidence>
<organism evidence="2 3">
    <name type="scientific">Nocardioides marmoribigeumensis</name>
    <dbReference type="NCBI Taxonomy" id="433649"/>
    <lineage>
        <taxon>Bacteria</taxon>
        <taxon>Bacillati</taxon>
        <taxon>Actinomycetota</taxon>
        <taxon>Actinomycetes</taxon>
        <taxon>Propionibacteriales</taxon>
        <taxon>Nocardioidaceae</taxon>
        <taxon>Nocardioides</taxon>
    </lineage>
</organism>
<dbReference type="EMBL" id="JAVDYG010000001">
    <property type="protein sequence ID" value="MDR7364079.1"/>
    <property type="molecule type" value="Genomic_DNA"/>
</dbReference>
<keyword evidence="3" id="KW-1185">Reference proteome</keyword>
<dbReference type="Proteomes" id="UP001183648">
    <property type="component" value="Unassembled WGS sequence"/>
</dbReference>
<comment type="caution">
    <text evidence="2">The sequence shown here is derived from an EMBL/GenBank/DDBJ whole genome shotgun (WGS) entry which is preliminary data.</text>
</comment>
<sequence>MSREHAMATGETSVLPPVRRSGPPDALRVLRERTSSPHAGLDAGLTGDDRRVADEPSYLRLLHVLATLHAGVEAPLHEWVGVTPWVRDALGDVPLPARAGLFADDLVSLGATAPDPHLAEEYDDAHGLATLYLLAGSSKGARVLLRGLPDDVAPGARRGLTDAASRDSARLWGAVVSLLGAPLARAHPSTHLDLAAAAADRAAGVFGALHALVDGRRAS</sequence>
<proteinExistence type="predicted"/>
<feature type="region of interest" description="Disordered" evidence="1">
    <location>
        <begin position="1"/>
        <end position="24"/>
    </location>
</feature>
<evidence type="ECO:0000256" key="1">
    <source>
        <dbReference type="SAM" id="MobiDB-lite"/>
    </source>
</evidence>
<dbReference type="RefSeq" id="WP_310305268.1">
    <property type="nucleotide sequence ID" value="NZ_BAAAPS010000005.1"/>
</dbReference>
<reference evidence="2 3" key="1">
    <citation type="submission" date="2023-07" db="EMBL/GenBank/DDBJ databases">
        <title>Sequencing the genomes of 1000 actinobacteria strains.</title>
        <authorList>
            <person name="Klenk H.-P."/>
        </authorList>
    </citation>
    <scope>NUCLEOTIDE SEQUENCE [LARGE SCALE GENOMIC DNA]</scope>
    <source>
        <strain evidence="2 3">DSM 19426</strain>
    </source>
</reference>